<gene>
    <name evidence="1" type="ORF">SAMN05421743_12834</name>
</gene>
<dbReference type="AlphaFoldDB" id="A0A1H4HFJ2"/>
<sequence length="162" mass="19247">MAAFFVYDEEERRGNPMKKVHLEFTPVQYQKLVEALFLGGWVTNTTRDDLDEEFESLRDYVFQHYKEAGMEGLIEENQEIGYKDLNVDYESTLLSRYIDRYDEQVFWEKLAEKLSDRELVNLEGPIAVPLNEAQILKKLALEEEIEEDLHINGLEHVKWERK</sequence>
<evidence type="ECO:0000313" key="2">
    <source>
        <dbReference type="Proteomes" id="UP000198584"/>
    </source>
</evidence>
<reference evidence="2" key="1">
    <citation type="submission" date="2016-10" db="EMBL/GenBank/DDBJ databases">
        <authorList>
            <person name="Varghese N."/>
            <person name="Submissions S."/>
        </authorList>
    </citation>
    <scope>NUCLEOTIDE SEQUENCE [LARGE SCALE GENOMIC DNA]</scope>
    <source>
        <strain evidence="2">CCM7597</strain>
    </source>
</reference>
<keyword evidence="2" id="KW-1185">Reference proteome</keyword>
<proteinExistence type="predicted"/>
<dbReference type="Proteomes" id="UP000198584">
    <property type="component" value="Unassembled WGS sequence"/>
</dbReference>
<name>A0A1H4HFJ2_9BACI</name>
<protein>
    <submittedName>
        <fullName evidence="1">Uncharacterized protein</fullName>
    </submittedName>
</protein>
<evidence type="ECO:0000313" key="1">
    <source>
        <dbReference type="EMBL" id="SEB20637.1"/>
    </source>
</evidence>
<accession>A0A1H4HFJ2</accession>
<dbReference type="EMBL" id="FNQR01000028">
    <property type="protein sequence ID" value="SEB20637.1"/>
    <property type="molecule type" value="Genomic_DNA"/>
</dbReference>
<organism evidence="1 2">
    <name type="scientific">Thalassobacillus cyri</name>
    <dbReference type="NCBI Taxonomy" id="571932"/>
    <lineage>
        <taxon>Bacteria</taxon>
        <taxon>Bacillati</taxon>
        <taxon>Bacillota</taxon>
        <taxon>Bacilli</taxon>
        <taxon>Bacillales</taxon>
        <taxon>Bacillaceae</taxon>
        <taxon>Thalassobacillus</taxon>
    </lineage>
</organism>